<feature type="region of interest" description="Disordered" evidence="1">
    <location>
        <begin position="333"/>
        <end position="360"/>
    </location>
</feature>
<evidence type="ECO:0000313" key="2">
    <source>
        <dbReference type="EMBL" id="WTT20259.1"/>
    </source>
</evidence>
<dbReference type="InterPro" id="IPR027417">
    <property type="entry name" value="P-loop_NTPase"/>
</dbReference>
<evidence type="ECO:0000256" key="1">
    <source>
        <dbReference type="SAM" id="MobiDB-lite"/>
    </source>
</evidence>
<dbReference type="EMBL" id="CP108222">
    <property type="protein sequence ID" value="WTT20259.1"/>
    <property type="molecule type" value="Genomic_DNA"/>
</dbReference>
<reference evidence="2" key="1">
    <citation type="submission" date="2022-10" db="EMBL/GenBank/DDBJ databases">
        <title>The complete genomes of actinobacterial strains from the NBC collection.</title>
        <authorList>
            <person name="Joergensen T.S."/>
            <person name="Alvarez Arevalo M."/>
            <person name="Sterndorff E.B."/>
            <person name="Faurdal D."/>
            <person name="Vuksanovic O."/>
            <person name="Mourched A.-S."/>
            <person name="Charusanti P."/>
            <person name="Shaw S."/>
            <person name="Blin K."/>
            <person name="Weber T."/>
        </authorList>
    </citation>
    <scope>NUCLEOTIDE SEQUENCE</scope>
    <source>
        <strain evidence="2">NBC_00093</strain>
    </source>
</reference>
<dbReference type="SUPFAM" id="SSF52540">
    <property type="entry name" value="P-loop containing nucleoside triphosphate hydrolases"/>
    <property type="match status" value="1"/>
</dbReference>
<feature type="compositionally biased region" description="Low complexity" evidence="1">
    <location>
        <begin position="333"/>
        <end position="354"/>
    </location>
</feature>
<proteinExistence type="predicted"/>
<evidence type="ECO:0008006" key="3">
    <source>
        <dbReference type="Google" id="ProtNLM"/>
    </source>
</evidence>
<sequence>MIGPLDETENANPFGVYVPESRDRLPATHVRPKADHPLVPWKDESHVHQWVDVDHAREQLQLFEECLQEELPGLLDPEARRGHLVVVTGPVGMGKTTLIHRCVHWAQAYIEGLVRPVVAMAGGYENLGDKVSWDRRGDFAQTPEINTAIRDRIVETLEREFPGVSLDPTFTGDDVPKAFSAISKLLAQQNGLLFAIVPHIDWRDAGGEVRTNFLKTWLSHAESRIVLFVEISHQNPRTAGEVIAGLPPNTALTHLSLGSLATEDTVKFTETARGGHPDPENTVPPLAAIPSQGQGAEPAPDPWSLADVRHLRRECFRVAERQRLAGGRVRVTAADLAAPTLDPADLGRTPPAGRAPRRPA</sequence>
<gene>
    <name evidence="2" type="ORF">OHA22_34390</name>
</gene>
<protein>
    <recommendedName>
        <fullName evidence="3">ATP-binding protein</fullName>
    </recommendedName>
</protein>
<organism evidence="2">
    <name type="scientific">Streptomyces sp. NBC_00093</name>
    <dbReference type="NCBI Taxonomy" id="2975649"/>
    <lineage>
        <taxon>Bacteria</taxon>
        <taxon>Bacillati</taxon>
        <taxon>Actinomycetota</taxon>
        <taxon>Actinomycetes</taxon>
        <taxon>Kitasatosporales</taxon>
        <taxon>Streptomycetaceae</taxon>
        <taxon>Streptomyces</taxon>
    </lineage>
</organism>
<accession>A0AAU2A9N2</accession>
<dbReference type="AlphaFoldDB" id="A0AAU2A9N2"/>
<name>A0AAU2A9N2_9ACTN</name>